<organism evidence="1 2">
    <name type="scientific">Streptomyces caelestis</name>
    <dbReference type="NCBI Taxonomy" id="36816"/>
    <lineage>
        <taxon>Bacteria</taxon>
        <taxon>Bacillati</taxon>
        <taxon>Actinomycetota</taxon>
        <taxon>Actinomycetes</taxon>
        <taxon>Kitasatosporales</taxon>
        <taxon>Streptomycetaceae</taxon>
        <taxon>Streptomyces</taxon>
    </lineage>
</organism>
<dbReference type="Proteomes" id="UP000037773">
    <property type="component" value="Unassembled WGS sequence"/>
</dbReference>
<accession>A0A0M9XAT8</accession>
<evidence type="ECO:0000313" key="1">
    <source>
        <dbReference type="EMBL" id="KOT45536.1"/>
    </source>
</evidence>
<dbReference type="EMBL" id="LGCN01000017">
    <property type="protein sequence ID" value="KOT45536.1"/>
    <property type="molecule type" value="Genomic_DNA"/>
</dbReference>
<protein>
    <submittedName>
        <fullName evidence="1">Uncharacterized protein</fullName>
    </submittedName>
</protein>
<reference evidence="1 2" key="1">
    <citation type="submission" date="2015-07" db="EMBL/GenBank/DDBJ databases">
        <authorList>
            <person name="Noorani M."/>
        </authorList>
    </citation>
    <scope>NUCLEOTIDE SEQUENCE [LARGE SCALE GENOMIC DNA]</scope>
    <source>
        <strain evidence="1 2">NRRL B-24567</strain>
    </source>
</reference>
<name>A0A0M9XAT8_9ACTN</name>
<evidence type="ECO:0000313" key="2">
    <source>
        <dbReference type="Proteomes" id="UP000037773"/>
    </source>
</evidence>
<dbReference type="AlphaFoldDB" id="A0A0M9XAT8"/>
<proteinExistence type="predicted"/>
<comment type="caution">
    <text evidence="1">The sequence shown here is derived from an EMBL/GenBank/DDBJ whole genome shotgun (WGS) entry which is preliminary data.</text>
</comment>
<keyword evidence="2" id="KW-1185">Reference proteome</keyword>
<gene>
    <name evidence="1" type="ORF">ADK41_03350</name>
</gene>
<sequence length="130" mass="12707">MAAAAADRAPDVLAGCSPVVRACWAARQAATSAEGFASACDAGALVFPAGVAGASTFVGFVHGLSGSGNRGFGVAARPGAAAITTAAVAIAETRAVLCVLRARRNGALVARECISFPPQEVGSGNPTGHQ</sequence>